<dbReference type="Proteomes" id="UP001596036">
    <property type="component" value="Unassembled WGS sequence"/>
</dbReference>
<gene>
    <name evidence="2" type="ORF">ACFPN1_07085</name>
</gene>
<dbReference type="SUPFAM" id="SSF54909">
    <property type="entry name" value="Dimeric alpha+beta barrel"/>
    <property type="match status" value="1"/>
</dbReference>
<name>A0ABW0SL47_9GAMM</name>
<dbReference type="EMBL" id="JBHSNM010000002">
    <property type="protein sequence ID" value="MFC5569822.1"/>
    <property type="molecule type" value="Genomic_DNA"/>
</dbReference>
<sequence length="101" mass="11467">MIARLWHGTTRLDRADAYAAFLGDRAMPDYRGTPGNLGAQVLRRDEGEVAHFVTVSYWEDENAIRAFAGDDLLKAKYYPEDEGFLLEFEPQVVHYEVRSAG</sequence>
<dbReference type="EC" id="1.14.-.-" evidence="2"/>
<evidence type="ECO:0000313" key="2">
    <source>
        <dbReference type="EMBL" id="MFC5569822.1"/>
    </source>
</evidence>
<evidence type="ECO:0000313" key="3">
    <source>
        <dbReference type="Proteomes" id="UP001596036"/>
    </source>
</evidence>
<dbReference type="Gene3D" id="3.30.70.100">
    <property type="match status" value="1"/>
</dbReference>
<comment type="caution">
    <text evidence="2">The sequence shown here is derived from an EMBL/GenBank/DDBJ whole genome shotgun (WGS) entry which is preliminary data.</text>
</comment>
<dbReference type="InterPro" id="IPR007138">
    <property type="entry name" value="ABM_dom"/>
</dbReference>
<keyword evidence="2" id="KW-0560">Oxidoreductase</keyword>
<protein>
    <submittedName>
        <fullName evidence="2">Antibiotic biosynthesis monooxygenase family protein</fullName>
        <ecNumber evidence="2">1.14.-.-</ecNumber>
    </submittedName>
</protein>
<keyword evidence="3" id="KW-1185">Reference proteome</keyword>
<dbReference type="RefSeq" id="WP_386754141.1">
    <property type="nucleotide sequence ID" value="NZ_JBHSNM010000002.1"/>
</dbReference>
<dbReference type="GO" id="GO:0004497">
    <property type="term" value="F:monooxygenase activity"/>
    <property type="evidence" value="ECO:0007669"/>
    <property type="project" value="UniProtKB-KW"/>
</dbReference>
<organism evidence="2 3">
    <name type="scientific">Lysobacter yangpyeongensis</name>
    <dbReference type="NCBI Taxonomy" id="346182"/>
    <lineage>
        <taxon>Bacteria</taxon>
        <taxon>Pseudomonadati</taxon>
        <taxon>Pseudomonadota</taxon>
        <taxon>Gammaproteobacteria</taxon>
        <taxon>Lysobacterales</taxon>
        <taxon>Lysobacteraceae</taxon>
        <taxon>Lysobacter</taxon>
    </lineage>
</organism>
<proteinExistence type="predicted"/>
<dbReference type="Pfam" id="PF03992">
    <property type="entry name" value="ABM"/>
    <property type="match status" value="1"/>
</dbReference>
<evidence type="ECO:0000259" key="1">
    <source>
        <dbReference type="Pfam" id="PF03992"/>
    </source>
</evidence>
<accession>A0ABW0SL47</accession>
<reference evidence="3" key="1">
    <citation type="journal article" date="2019" name="Int. J. Syst. Evol. Microbiol.">
        <title>The Global Catalogue of Microorganisms (GCM) 10K type strain sequencing project: providing services to taxonomists for standard genome sequencing and annotation.</title>
        <authorList>
            <consortium name="The Broad Institute Genomics Platform"/>
            <consortium name="The Broad Institute Genome Sequencing Center for Infectious Disease"/>
            <person name="Wu L."/>
            <person name="Ma J."/>
        </authorList>
    </citation>
    <scope>NUCLEOTIDE SEQUENCE [LARGE SCALE GENOMIC DNA]</scope>
    <source>
        <strain evidence="3">KACC 11407</strain>
    </source>
</reference>
<feature type="domain" description="ABM" evidence="1">
    <location>
        <begin position="14"/>
        <end position="71"/>
    </location>
</feature>
<keyword evidence="2" id="KW-0503">Monooxygenase</keyword>
<dbReference type="InterPro" id="IPR011008">
    <property type="entry name" value="Dimeric_a/b-barrel"/>
</dbReference>